<evidence type="ECO:0000256" key="1">
    <source>
        <dbReference type="ARBA" id="ARBA00022737"/>
    </source>
</evidence>
<feature type="compositionally biased region" description="Basic and acidic residues" evidence="3">
    <location>
        <begin position="572"/>
        <end position="582"/>
    </location>
</feature>
<gene>
    <name evidence="6" type="ORF">Micbo1qcDRAFT_216327</name>
</gene>
<dbReference type="STRING" id="196109.A0A136IQW8"/>
<dbReference type="AlphaFoldDB" id="A0A136IQW8"/>
<feature type="compositionally biased region" description="Low complexity" evidence="3">
    <location>
        <begin position="479"/>
        <end position="490"/>
    </location>
</feature>
<feature type="compositionally biased region" description="Polar residues" evidence="3">
    <location>
        <begin position="590"/>
        <end position="603"/>
    </location>
</feature>
<keyword evidence="1" id="KW-0677">Repeat</keyword>
<keyword evidence="4" id="KW-0472">Membrane</keyword>
<feature type="region of interest" description="Disordered" evidence="3">
    <location>
        <begin position="527"/>
        <end position="603"/>
    </location>
</feature>
<feature type="chain" id="PRO_5012949557" description="Kelch repeat protein" evidence="5">
    <location>
        <begin position="16"/>
        <end position="603"/>
    </location>
</feature>
<sequence>MRITWAVALAQVVLAASHVLDGDLDFPDAPPLLPGSAESRQVGTPAADDFIRRLHPSITRLGNHLYVHGGSISRKFNGTYQVTTSNSTLAIPLDTAWTNQTLRMREIQHGILPTVNRPILWADPSRDALYLYGGDPVAPDPAYAKTQQYYKLITTDSTLSWSIAEPADAFKFSQLYQPARTGFTVCNGVGYSLGGYATSNTDARFAEPKDQIPLPGLVTYNFATRVWTNESIFDAFSTGGSVVGGGLRDHYPTGGEALCLPDVGKAGVVMFMGGRGYSANGQTPVPMPLTDVLFYDIAGKKFHWQMTAAADGPEGGVPRDRRDGCAAMAKGKNGTYEVFVLGGFPVSGGSYHGLGDMWVLTIPGFKWLRLSGADLPQGREYTSCTSTGRHLFMVGGVSEAGKGGWNVESTDPWTQGVGVFDMADLRWRDSYSPNTADYDSPLVVQDWYRGGGVATWNEGGMEAFFTAPLPSPVPGGPNPGSSSLGGDASSNSLSKGTMIGVAVGCSIAGLIIIGLLTWFCLDRQRNKRSRSGMNSNQDVPGYKPELPVGQMQPSWSSNQRQYQQLQQWTEMDSQREPAELKPEYLPYELSGQSMATKKATSTR</sequence>
<reference evidence="7" key="1">
    <citation type="submission" date="2016-02" db="EMBL/GenBank/DDBJ databases">
        <title>Draft genome sequence of Microdochium bolleyi, a fungal endophyte of beachgrass.</title>
        <authorList>
            <consortium name="DOE Joint Genome Institute"/>
            <person name="David A.S."/>
            <person name="May G."/>
            <person name="Haridas S."/>
            <person name="Lim J."/>
            <person name="Wang M."/>
            <person name="Labutti K."/>
            <person name="Lipzen A."/>
            <person name="Barry K."/>
            <person name="Grigoriev I.V."/>
        </authorList>
    </citation>
    <scope>NUCLEOTIDE SEQUENCE [LARGE SCALE GENOMIC DNA]</scope>
    <source>
        <strain evidence="7">J235TASD1</strain>
    </source>
</reference>
<keyword evidence="5" id="KW-0732">Signal</keyword>
<evidence type="ECO:0000256" key="3">
    <source>
        <dbReference type="SAM" id="MobiDB-lite"/>
    </source>
</evidence>
<evidence type="ECO:0000313" key="6">
    <source>
        <dbReference type="EMBL" id="KXJ87298.1"/>
    </source>
</evidence>
<keyword evidence="4" id="KW-0812">Transmembrane</keyword>
<keyword evidence="4" id="KW-1133">Transmembrane helix</keyword>
<keyword evidence="7" id="KW-1185">Reference proteome</keyword>
<organism evidence="6 7">
    <name type="scientific">Microdochium bolleyi</name>
    <dbReference type="NCBI Taxonomy" id="196109"/>
    <lineage>
        <taxon>Eukaryota</taxon>
        <taxon>Fungi</taxon>
        <taxon>Dikarya</taxon>
        <taxon>Ascomycota</taxon>
        <taxon>Pezizomycotina</taxon>
        <taxon>Sordariomycetes</taxon>
        <taxon>Xylariomycetidae</taxon>
        <taxon>Xylariales</taxon>
        <taxon>Microdochiaceae</taxon>
        <taxon>Microdochium</taxon>
    </lineage>
</organism>
<accession>A0A136IQW8</accession>
<dbReference type="PANTHER" id="PTHR47435:SF4">
    <property type="entry name" value="KELCH REPEAT PROTEIN (AFU_ORTHOLOGUE AFUA_5G12780)"/>
    <property type="match status" value="1"/>
</dbReference>
<dbReference type="Proteomes" id="UP000070501">
    <property type="component" value="Unassembled WGS sequence"/>
</dbReference>
<protein>
    <recommendedName>
        <fullName evidence="8">Kelch repeat protein</fullName>
    </recommendedName>
</protein>
<feature type="transmembrane region" description="Helical" evidence="4">
    <location>
        <begin position="498"/>
        <end position="521"/>
    </location>
</feature>
<dbReference type="Gene3D" id="2.120.10.80">
    <property type="entry name" value="Kelch-type beta propeller"/>
    <property type="match status" value="1"/>
</dbReference>
<keyword evidence="2" id="KW-0408">Iron</keyword>
<evidence type="ECO:0000256" key="4">
    <source>
        <dbReference type="SAM" id="Phobius"/>
    </source>
</evidence>
<dbReference type="InParanoid" id="A0A136IQW8"/>
<proteinExistence type="predicted"/>
<evidence type="ECO:0000256" key="2">
    <source>
        <dbReference type="ARBA" id="ARBA00023004"/>
    </source>
</evidence>
<feature type="region of interest" description="Disordered" evidence="3">
    <location>
        <begin position="467"/>
        <end position="490"/>
    </location>
</feature>
<evidence type="ECO:0000256" key="5">
    <source>
        <dbReference type="SAM" id="SignalP"/>
    </source>
</evidence>
<name>A0A136IQW8_9PEZI</name>
<evidence type="ECO:0008006" key="8">
    <source>
        <dbReference type="Google" id="ProtNLM"/>
    </source>
</evidence>
<dbReference type="GO" id="GO:0019760">
    <property type="term" value="P:glucosinolate metabolic process"/>
    <property type="evidence" value="ECO:0007669"/>
    <property type="project" value="UniProtKB-ARBA"/>
</dbReference>
<feature type="signal peptide" evidence="5">
    <location>
        <begin position="1"/>
        <end position="15"/>
    </location>
</feature>
<evidence type="ECO:0000313" key="7">
    <source>
        <dbReference type="Proteomes" id="UP000070501"/>
    </source>
</evidence>
<dbReference type="SUPFAM" id="SSF117281">
    <property type="entry name" value="Kelch motif"/>
    <property type="match status" value="2"/>
</dbReference>
<dbReference type="EMBL" id="KQ964263">
    <property type="protein sequence ID" value="KXJ87298.1"/>
    <property type="molecule type" value="Genomic_DNA"/>
</dbReference>
<dbReference type="PANTHER" id="PTHR47435">
    <property type="entry name" value="KELCH REPEAT PROTEIN (AFU_ORTHOLOGUE AFUA_5G12780)"/>
    <property type="match status" value="1"/>
</dbReference>
<dbReference type="InterPro" id="IPR015915">
    <property type="entry name" value="Kelch-typ_b-propeller"/>
</dbReference>
<dbReference type="OrthoDB" id="540004at2759"/>